<name>A0A210R2N2_MIZYE</name>
<keyword evidence="4" id="KW-1185">Reference proteome</keyword>
<feature type="region of interest" description="Disordered" evidence="2">
    <location>
        <begin position="693"/>
        <end position="720"/>
    </location>
</feature>
<dbReference type="OrthoDB" id="2126613at2759"/>
<dbReference type="EMBL" id="NEDP02000704">
    <property type="protein sequence ID" value="OWF55298.1"/>
    <property type="molecule type" value="Genomic_DNA"/>
</dbReference>
<keyword evidence="1" id="KW-0175">Coiled coil</keyword>
<evidence type="ECO:0000256" key="2">
    <source>
        <dbReference type="SAM" id="MobiDB-lite"/>
    </source>
</evidence>
<evidence type="ECO:0000256" key="1">
    <source>
        <dbReference type="SAM" id="Coils"/>
    </source>
</evidence>
<gene>
    <name evidence="3" type="ORF">KP79_PYT16332</name>
</gene>
<dbReference type="Gene3D" id="1.10.472.80">
    <property type="entry name" value="Ypt/Rab-GAP domain of gyp1p, domain 3"/>
    <property type="match status" value="1"/>
</dbReference>
<comment type="caution">
    <text evidence="3">The sequence shown here is derived from an EMBL/GenBank/DDBJ whole genome shotgun (WGS) entry which is preliminary data.</text>
</comment>
<accession>A0A210R2N2</accession>
<feature type="coiled-coil region" evidence="1">
    <location>
        <begin position="467"/>
        <end position="560"/>
    </location>
</feature>
<feature type="compositionally biased region" description="Basic and acidic residues" evidence="2">
    <location>
        <begin position="695"/>
        <end position="704"/>
    </location>
</feature>
<reference evidence="3 4" key="1">
    <citation type="journal article" date="2017" name="Nat. Ecol. Evol.">
        <title>Scallop genome provides insights into evolution of bilaterian karyotype and development.</title>
        <authorList>
            <person name="Wang S."/>
            <person name="Zhang J."/>
            <person name="Jiao W."/>
            <person name="Li J."/>
            <person name="Xun X."/>
            <person name="Sun Y."/>
            <person name="Guo X."/>
            <person name="Huan P."/>
            <person name="Dong B."/>
            <person name="Zhang L."/>
            <person name="Hu X."/>
            <person name="Sun X."/>
            <person name="Wang J."/>
            <person name="Zhao C."/>
            <person name="Wang Y."/>
            <person name="Wang D."/>
            <person name="Huang X."/>
            <person name="Wang R."/>
            <person name="Lv J."/>
            <person name="Li Y."/>
            <person name="Zhang Z."/>
            <person name="Liu B."/>
            <person name="Lu W."/>
            <person name="Hui Y."/>
            <person name="Liang J."/>
            <person name="Zhou Z."/>
            <person name="Hou R."/>
            <person name="Li X."/>
            <person name="Liu Y."/>
            <person name="Li H."/>
            <person name="Ning X."/>
            <person name="Lin Y."/>
            <person name="Zhao L."/>
            <person name="Xing Q."/>
            <person name="Dou J."/>
            <person name="Li Y."/>
            <person name="Mao J."/>
            <person name="Guo H."/>
            <person name="Dou H."/>
            <person name="Li T."/>
            <person name="Mu C."/>
            <person name="Jiang W."/>
            <person name="Fu Q."/>
            <person name="Fu X."/>
            <person name="Miao Y."/>
            <person name="Liu J."/>
            <person name="Yu Q."/>
            <person name="Li R."/>
            <person name="Liao H."/>
            <person name="Li X."/>
            <person name="Kong Y."/>
            <person name="Jiang Z."/>
            <person name="Chourrout D."/>
            <person name="Li R."/>
            <person name="Bao Z."/>
        </authorList>
    </citation>
    <scope>NUCLEOTIDE SEQUENCE [LARGE SCALE GENOMIC DNA]</scope>
    <source>
        <strain evidence="3 4">PY_sf001</strain>
    </source>
</reference>
<dbReference type="AlphaFoldDB" id="A0A210R2N2"/>
<evidence type="ECO:0000313" key="4">
    <source>
        <dbReference type="Proteomes" id="UP000242188"/>
    </source>
</evidence>
<organism evidence="3 4">
    <name type="scientific">Mizuhopecten yessoensis</name>
    <name type="common">Japanese scallop</name>
    <name type="synonym">Patinopecten yessoensis</name>
    <dbReference type="NCBI Taxonomy" id="6573"/>
    <lineage>
        <taxon>Eukaryota</taxon>
        <taxon>Metazoa</taxon>
        <taxon>Spiralia</taxon>
        <taxon>Lophotrochozoa</taxon>
        <taxon>Mollusca</taxon>
        <taxon>Bivalvia</taxon>
        <taxon>Autobranchia</taxon>
        <taxon>Pteriomorphia</taxon>
        <taxon>Pectinida</taxon>
        <taxon>Pectinoidea</taxon>
        <taxon>Pectinidae</taxon>
        <taxon>Mizuhopecten</taxon>
    </lineage>
</organism>
<evidence type="ECO:0000313" key="3">
    <source>
        <dbReference type="EMBL" id="OWF55298.1"/>
    </source>
</evidence>
<dbReference type="Proteomes" id="UP000242188">
    <property type="component" value="Unassembled WGS sequence"/>
</dbReference>
<sequence length="720" mass="82937">MAAQQTYPRWLINCKQGISDSKEWNTFLAELHEAIQQQLTESHVQYFTDLSEAEKDLFMERATAAIEGGGIFTNLSKKVSVLLDQHLNEEVSRQLLEDAPVGTKSDLIIENAEEGSISMLKKWPDMKNKLNICLNQALPLPLRMVAWRLYLVNNRVRKHYVDQLNSNPRAAISPYDLEITQTCEALINTEPTFADLKGSVGSFYAMKAVLSYYHASLKTKNRLRDVDYLLVVPFVKVNDSNMPKREPPAGRTIAALVEQYISYMESRPGFVTDTGSDKHEDEMAAFVDKIGKELQLKFPSVAKAVVNNVVSTKEKIVETETGKYALLMEGLTSLVRPVIRSMFVTYLNFDTLLYVWDQYMIGSNTPGFHTEWLANVTLVFLGLLREKLKDADSAAAMEKVLKTEGPRLMIPQFQYEVKTDHYKGLYSMLQQDQKAAMPVLDPTQSEHPPWRHWYNDVIPPYTKPQERRRAREEREAERERMARMQKDNEISKREQAIKERREEDDDYQRMAAGERQRLETERMKLEEMVQEERRKRLQAEQRAREQIDRLQMEVAALSHSKPRSRASTTRSSAVISRFCVAPPPTRVSSPELLPPIMENKRAPTPAASPDNQTREVLIDFLQRVKLGADKIAHGQGEEKAELDKETDGYLQQNVKDIKRAQRDILGHTLKPGEFDRMSPTSQQNISEQMMKMMQKWREDRRARELQQTPGSRKNSRLANR</sequence>
<proteinExistence type="predicted"/>
<protein>
    <submittedName>
        <fullName evidence="3">Reticulocyte-binding protein 2-like a</fullName>
    </submittedName>
</protein>